<dbReference type="InterPro" id="IPR004451">
    <property type="entry name" value="MJ0586"/>
</dbReference>
<dbReference type="InterPro" id="IPR010982">
    <property type="entry name" value="Lambda_DNA-bd_dom_sf"/>
</dbReference>
<dbReference type="SUPFAM" id="SSF47413">
    <property type="entry name" value="lambda repressor-like DNA-binding domains"/>
    <property type="match status" value="1"/>
</dbReference>
<dbReference type="EMBL" id="LJCQ01000324">
    <property type="protein sequence ID" value="KPV46024.1"/>
    <property type="molecule type" value="Genomic_DNA"/>
</dbReference>
<dbReference type="NCBIfam" id="TIGR00270">
    <property type="entry name" value="multiprotein bridging factor aMBF1"/>
    <property type="match status" value="1"/>
</dbReference>
<dbReference type="SMART" id="SM00530">
    <property type="entry name" value="HTH_XRE"/>
    <property type="match status" value="1"/>
</dbReference>
<evidence type="ECO:0000313" key="3">
    <source>
        <dbReference type="EMBL" id="KPV46024.1"/>
    </source>
</evidence>
<dbReference type="GO" id="GO:0003677">
    <property type="term" value="F:DNA binding"/>
    <property type="evidence" value="ECO:0007669"/>
    <property type="project" value="UniProtKB-KW"/>
</dbReference>
<dbReference type="Gene3D" id="1.10.260.40">
    <property type="entry name" value="lambda repressor-like DNA-binding domains"/>
    <property type="match status" value="1"/>
</dbReference>
<feature type="domain" description="HTH cro/C1-type" evidence="2">
    <location>
        <begin position="98"/>
        <end position="152"/>
    </location>
</feature>
<dbReference type="GeneID" id="84222318"/>
<dbReference type="PANTHER" id="PTHR10245:SF15">
    <property type="entry name" value="ENDOTHELIAL DIFFERENTIATION-RELATED FACTOR 1"/>
    <property type="match status" value="1"/>
</dbReference>
<reference evidence="3 6" key="1">
    <citation type="submission" date="2015-09" db="EMBL/GenBank/DDBJ databases">
        <title>Draft genome sequence of Acidiplasma aeolicum DSM 18409.</title>
        <authorList>
            <person name="Hemp J."/>
        </authorList>
    </citation>
    <scope>NUCLEOTIDE SEQUENCE [LARGE SCALE GENOMIC DNA]</scope>
    <source>
        <strain evidence="3 6">V</strain>
    </source>
</reference>
<dbReference type="InterPro" id="IPR058562">
    <property type="entry name" value="MJ0586_N"/>
</dbReference>
<dbReference type="InterPro" id="IPR001387">
    <property type="entry name" value="Cro/C1-type_HTH"/>
</dbReference>
<evidence type="ECO:0000313" key="5">
    <source>
        <dbReference type="Proteomes" id="UP000050320"/>
    </source>
</evidence>
<dbReference type="EMBL" id="LKBG01000223">
    <property type="protein sequence ID" value="KQB34709.1"/>
    <property type="molecule type" value="Genomic_DNA"/>
</dbReference>
<dbReference type="PROSITE" id="PS50943">
    <property type="entry name" value="HTH_CROC1"/>
    <property type="match status" value="1"/>
</dbReference>
<keyword evidence="1" id="KW-0238">DNA-binding</keyword>
<dbReference type="Pfam" id="PF26602">
    <property type="entry name" value="HVO_2718_N"/>
    <property type="match status" value="1"/>
</dbReference>
<dbReference type="PANTHER" id="PTHR10245">
    <property type="entry name" value="ENDOTHELIAL DIFFERENTIATION-RELATED FACTOR 1 MULTIPROTEIN BRIDGING FACTOR 1"/>
    <property type="match status" value="1"/>
</dbReference>
<keyword evidence="5" id="KW-1185">Reference proteome</keyword>
<accession>A0A0Q0WGW0</accession>
<evidence type="ECO:0000313" key="6">
    <source>
        <dbReference type="Proteomes" id="UP000050515"/>
    </source>
</evidence>
<evidence type="ECO:0000313" key="4">
    <source>
        <dbReference type="EMBL" id="KQB34709.1"/>
    </source>
</evidence>
<sequence length="153" mass="17821">MNCDMCGKQTNKLIKIKIDGAILNVCEDCARFGEPVEEKKYNSLSETLTIKFPEKKIIVPQHKKPFKKPLNRDNPKKIYRKPENIENLDIVEDYARLIKSKREQMGMTQEELAQKILERKNVLSNIERGELLPDINTAKKLEKVLNIKLIEKD</sequence>
<dbReference type="Proteomes" id="UP000050320">
    <property type="component" value="Unassembled WGS sequence"/>
</dbReference>
<dbReference type="Pfam" id="PF01381">
    <property type="entry name" value="HTH_3"/>
    <property type="match status" value="1"/>
</dbReference>
<dbReference type="Proteomes" id="UP000050515">
    <property type="component" value="Unassembled WGS sequence"/>
</dbReference>
<name>A0A0Q0WGW0_9ARCH</name>
<dbReference type="PATRIC" id="fig|507754.4.peg.352"/>
<protein>
    <submittedName>
        <fullName evidence="4">Transcription factor</fullName>
    </submittedName>
</protein>
<dbReference type="AlphaFoldDB" id="A0A0Q0WGW0"/>
<organism evidence="4 5">
    <name type="scientific">Acidiplasma aeolicum</name>
    <dbReference type="NCBI Taxonomy" id="507754"/>
    <lineage>
        <taxon>Archaea</taxon>
        <taxon>Methanobacteriati</taxon>
        <taxon>Thermoplasmatota</taxon>
        <taxon>Thermoplasmata</taxon>
        <taxon>Thermoplasmatales</taxon>
        <taxon>Ferroplasmaceae</taxon>
        <taxon>Acidiplasma</taxon>
    </lineage>
</organism>
<gene>
    <name evidence="4" type="ORF">AOG54_03885</name>
    <name evidence="3" type="ORF">SE19_07340</name>
</gene>
<evidence type="ECO:0000256" key="1">
    <source>
        <dbReference type="ARBA" id="ARBA00023125"/>
    </source>
</evidence>
<dbReference type="RefSeq" id="WP_048101687.1">
    <property type="nucleotide sequence ID" value="NZ_JBBYJF010000011.1"/>
</dbReference>
<evidence type="ECO:0000259" key="2">
    <source>
        <dbReference type="PROSITE" id="PS50943"/>
    </source>
</evidence>
<reference evidence="4 5" key="2">
    <citation type="submission" date="2015-09" db="EMBL/GenBank/DDBJ databases">
        <title>Heavy metals and arsenic resistance mechanisms in polyextremophilic archaea of the family Ferroplasmaceae.</title>
        <authorList>
            <person name="Bulaev A.G."/>
            <person name="Kanygina A.V."/>
        </authorList>
    </citation>
    <scope>NUCLEOTIDE SEQUENCE [LARGE SCALE GENOMIC DNA]</scope>
    <source>
        <strain evidence="4 5">VT</strain>
    </source>
</reference>
<comment type="caution">
    <text evidence="4">The sequence shown here is derived from an EMBL/GenBank/DDBJ whole genome shotgun (WGS) entry which is preliminary data.</text>
</comment>
<proteinExistence type="predicted"/>
<dbReference type="OrthoDB" id="11138at2157"/>
<dbReference type="CDD" id="cd00093">
    <property type="entry name" value="HTH_XRE"/>
    <property type="match status" value="1"/>
</dbReference>